<reference evidence="2" key="1">
    <citation type="submission" date="2023-03" db="EMBL/GenBank/DDBJ databases">
        <title>Massive genome expansion in bonnet fungi (Mycena s.s.) driven by repeated elements and novel gene families across ecological guilds.</title>
        <authorList>
            <consortium name="Lawrence Berkeley National Laboratory"/>
            <person name="Harder C.B."/>
            <person name="Miyauchi S."/>
            <person name="Viragh M."/>
            <person name="Kuo A."/>
            <person name="Thoen E."/>
            <person name="Andreopoulos B."/>
            <person name="Lu D."/>
            <person name="Skrede I."/>
            <person name="Drula E."/>
            <person name="Henrissat B."/>
            <person name="Morin E."/>
            <person name="Kohler A."/>
            <person name="Barry K."/>
            <person name="LaButti K."/>
            <person name="Morin E."/>
            <person name="Salamov A."/>
            <person name="Lipzen A."/>
            <person name="Mereny Z."/>
            <person name="Hegedus B."/>
            <person name="Baldrian P."/>
            <person name="Stursova M."/>
            <person name="Weitz H."/>
            <person name="Taylor A."/>
            <person name="Grigoriev I.V."/>
            <person name="Nagy L.G."/>
            <person name="Martin F."/>
            <person name="Kauserud H."/>
        </authorList>
    </citation>
    <scope>NUCLEOTIDE SEQUENCE</scope>
    <source>
        <strain evidence="2">9284</strain>
    </source>
</reference>
<dbReference type="AlphaFoldDB" id="A0AAD7C2I4"/>
<keyword evidence="1" id="KW-1133">Transmembrane helix</keyword>
<dbReference type="Proteomes" id="UP001221142">
    <property type="component" value="Unassembled WGS sequence"/>
</dbReference>
<keyword evidence="1" id="KW-0472">Membrane</keyword>
<dbReference type="EMBL" id="JARKIF010000006">
    <property type="protein sequence ID" value="KAJ7637130.1"/>
    <property type="molecule type" value="Genomic_DNA"/>
</dbReference>
<evidence type="ECO:0000256" key="1">
    <source>
        <dbReference type="SAM" id="Phobius"/>
    </source>
</evidence>
<evidence type="ECO:0000313" key="2">
    <source>
        <dbReference type="EMBL" id="KAJ7637130.1"/>
    </source>
</evidence>
<comment type="caution">
    <text evidence="2">The sequence shown here is derived from an EMBL/GenBank/DDBJ whole genome shotgun (WGS) entry which is preliminary data.</text>
</comment>
<keyword evidence="3" id="KW-1185">Reference proteome</keyword>
<name>A0AAD7C2I4_9AGAR</name>
<evidence type="ECO:0000313" key="3">
    <source>
        <dbReference type="Proteomes" id="UP001221142"/>
    </source>
</evidence>
<gene>
    <name evidence="2" type="ORF">FB45DRAFT_908324</name>
</gene>
<keyword evidence="1" id="KW-0812">Transmembrane</keyword>
<proteinExistence type="predicted"/>
<sequence length="76" mass="8010">MESTSPGRSLGLVVLIVLGPRGSLVLMTFTIGARAFLLEGSFTLYSKMIYRDADATCSSLGTSGSGSRRGRPLGRL</sequence>
<organism evidence="2 3">
    <name type="scientific">Roridomyces roridus</name>
    <dbReference type="NCBI Taxonomy" id="1738132"/>
    <lineage>
        <taxon>Eukaryota</taxon>
        <taxon>Fungi</taxon>
        <taxon>Dikarya</taxon>
        <taxon>Basidiomycota</taxon>
        <taxon>Agaricomycotina</taxon>
        <taxon>Agaricomycetes</taxon>
        <taxon>Agaricomycetidae</taxon>
        <taxon>Agaricales</taxon>
        <taxon>Marasmiineae</taxon>
        <taxon>Mycenaceae</taxon>
        <taxon>Roridomyces</taxon>
    </lineage>
</organism>
<feature type="transmembrane region" description="Helical" evidence="1">
    <location>
        <begin position="12"/>
        <end position="37"/>
    </location>
</feature>
<accession>A0AAD7C2I4</accession>
<protein>
    <submittedName>
        <fullName evidence="2">Uncharacterized protein</fullName>
    </submittedName>
</protein>